<dbReference type="STRING" id="739143.SAMN05216297_1148"/>
<sequence length="671" mass="75205">MSQPTPLGYPHAGAGTVEILLEKEDGADYAVLFSPDPNNMLLRDAGLPMQFYYYPKSPRLAKHPDGRFKFAMQVFKSEGDSTTVIGAEGLEEEAGAYTTLTSTIDLPEALLKKAIDKLKTRLNSDYKNHRKSTLFGLFSFLIGVDKDFNTTNVRPIQLTENNIAMHVVGEKSPNNPFGGANPWTFNIQGEGAGTTFGLGDNALSVLMGRNSASLVKNALEIGSNNLVVENNIKYKAYMPTTVIKTTIDVKKVHTYFSAKTSVSWSFVDLNWEHEYEKILTEGGITSEVITDEQFSNEEKKKVEDSLLQKQREFAFEMVKKQIFDAPEKQFTPVTSPEKPNGFFRLFMGLGSVGMNLKSGSQIRAVKFTDEIKFSAIQVLDSKISGNLTPLTLKTGAEAKADLKNYITEIQLDEDFSKVQVIASLNGGLIKLDKDSDIVNDSPVSQVSIEVGYPDSKGKMIWKSSGRMIAPEGTPFVKNTSKSGKEIDAIFPATWNDKSKEKNAFVFDFVKNNGSTKVKVRQEVMYEKDKRIKLKDTTREYEFEGTKIFVPLPIQNMINYTLSTEELYDCDTLEVTLKVDKMSSKKFKFTVDNFEDAIPYRAWYESDYTIKPTEYKVKYTCSGKIGKKSKKVSLSTDYIKIDYQEGDVLFEIPTGTDAQNADIEKIRAPFME</sequence>
<dbReference type="EMBL" id="FOMH01000014">
    <property type="protein sequence ID" value="SFD88670.1"/>
    <property type="molecule type" value="Genomic_DNA"/>
</dbReference>
<evidence type="ECO:0000313" key="1">
    <source>
        <dbReference type="EMBL" id="SFD88670.1"/>
    </source>
</evidence>
<protein>
    <submittedName>
        <fullName evidence="1">Uncharacterized protein</fullName>
    </submittedName>
</protein>
<accession>A0A1I1W6P6</accession>
<name>A0A1I1W6P6_9FLAO</name>
<reference evidence="2" key="1">
    <citation type="submission" date="2016-10" db="EMBL/GenBank/DDBJ databases">
        <authorList>
            <person name="Varghese N."/>
            <person name="Submissions S."/>
        </authorList>
    </citation>
    <scope>NUCLEOTIDE SEQUENCE [LARGE SCALE GENOMIC DNA]</scope>
    <source>
        <strain evidence="2">CGMCC 1.10370</strain>
    </source>
</reference>
<gene>
    <name evidence="1" type="ORF">SAMN05216297_1148</name>
</gene>
<dbReference type="RefSeq" id="WP_091497563.1">
    <property type="nucleotide sequence ID" value="NZ_FOMH01000014.1"/>
</dbReference>
<dbReference type="OrthoDB" id="1373243at2"/>
<proteinExistence type="predicted"/>
<dbReference type="Proteomes" id="UP000199672">
    <property type="component" value="Unassembled WGS sequence"/>
</dbReference>
<keyword evidence="2" id="KW-1185">Reference proteome</keyword>
<dbReference type="AlphaFoldDB" id="A0A1I1W6P6"/>
<organism evidence="1 2">
    <name type="scientific">Flavobacterium phragmitis</name>
    <dbReference type="NCBI Taxonomy" id="739143"/>
    <lineage>
        <taxon>Bacteria</taxon>
        <taxon>Pseudomonadati</taxon>
        <taxon>Bacteroidota</taxon>
        <taxon>Flavobacteriia</taxon>
        <taxon>Flavobacteriales</taxon>
        <taxon>Flavobacteriaceae</taxon>
        <taxon>Flavobacterium</taxon>
    </lineage>
</organism>
<evidence type="ECO:0000313" key="2">
    <source>
        <dbReference type="Proteomes" id="UP000199672"/>
    </source>
</evidence>